<sequence length="628" mass="70723">MEKILAMFPNVGTEVRDPETGEIRRVVDFDALREQLGDVAEGMRERYQFTWPGKRAAKEEARRSIAKTLRPVKERSKNWDETHNLYIEGDNLDALKILRETYAGKIKMIYIDPPYNTGHDFVYHDDFSVNKDDFASKDGEHGEFGEQLVANLEANGRFHSDWCSMIYPRLRVAYDLLADDGAIFISIDDNENRNLRNICDEIFGAQNFVDTIIWQKRYSPQNAVQWFSESHDFILVYAKNKEAWRPNLLERSAEMNARYTNRDNDPRGPWKAGDSYAQAGHGTKSQFYVLTAPNGKQHHLPSGMCWRYTQDAMGRLIADNRVWFGEDGNNVPAIKRFLSEVKQGVACQTIWPYEEVGHSQEGKKELKALFPEGVPFDTPKPTRLMRRILDVASDPDSVVLDFFSGSASLADAVMQKNATDDGHRKYILVQIPSGVELTGSVQTTFGDLCEIGEERIRRAGEKIKAEVEGANGQLELGAEPKRVPDIGFRVLRVDSSNYEDVRRTPEEMTQGSLDDLIDVAKSDRESLDKLFECFPTFQLPYDSSIEVLDAPAFAGHTVYSVNGGQLVACFDAEIPESVLHGMAALNPKPSYAVAAESGLKSSKTVTNFAEIFKQTANAQQGSTQIRII</sequence>
<evidence type="ECO:0000256" key="1">
    <source>
        <dbReference type="ARBA" id="ARBA00006594"/>
    </source>
</evidence>
<keyword evidence="2 6" id="KW-0489">Methyltransferase</keyword>
<proteinExistence type="inferred from homology"/>
<dbReference type="RefSeq" id="WP_152358882.1">
    <property type="nucleotide sequence ID" value="NZ_WBSM01000011.1"/>
</dbReference>
<keyword evidence="3 6" id="KW-0808">Transferase</keyword>
<dbReference type="PROSITE" id="PS00092">
    <property type="entry name" value="N6_MTASE"/>
    <property type="match status" value="1"/>
</dbReference>
<dbReference type="InterPro" id="IPR002941">
    <property type="entry name" value="DNA_methylase_N4/N6"/>
</dbReference>
<feature type="domain" description="DNA methylase N-4/N-6" evidence="5">
    <location>
        <begin position="106"/>
        <end position="418"/>
    </location>
</feature>
<evidence type="ECO:0000313" key="7">
    <source>
        <dbReference type="Proteomes" id="UP000469943"/>
    </source>
</evidence>
<protein>
    <submittedName>
        <fullName evidence="6">Site-specific DNA-methyltransferase</fullName>
    </submittedName>
</protein>
<dbReference type="PRINTS" id="PR00506">
    <property type="entry name" value="D21N6MTFRASE"/>
</dbReference>
<evidence type="ECO:0000256" key="4">
    <source>
        <dbReference type="ARBA" id="ARBA00022691"/>
    </source>
</evidence>
<dbReference type="AlphaFoldDB" id="A0A7K3TCH4"/>
<comment type="caution">
    <text evidence="6">The sequence shown here is derived from an EMBL/GenBank/DDBJ whole genome shotgun (WGS) entry which is preliminary data.</text>
</comment>
<dbReference type="InterPro" id="IPR002052">
    <property type="entry name" value="DNA_methylase_N6_adenine_CS"/>
</dbReference>
<dbReference type="Pfam" id="PF01555">
    <property type="entry name" value="N6_N4_Mtase"/>
    <property type="match status" value="1"/>
</dbReference>
<keyword evidence="4" id="KW-0949">S-adenosyl-L-methionine</keyword>
<dbReference type="GO" id="GO:0008170">
    <property type="term" value="F:N-methyltransferase activity"/>
    <property type="evidence" value="ECO:0007669"/>
    <property type="project" value="InterPro"/>
</dbReference>
<dbReference type="Proteomes" id="UP000469943">
    <property type="component" value="Unassembled WGS sequence"/>
</dbReference>
<evidence type="ECO:0000259" key="5">
    <source>
        <dbReference type="Pfam" id="PF01555"/>
    </source>
</evidence>
<comment type="similarity">
    <text evidence="1">Belongs to the N(4)/N(6)-methyltransferase family.</text>
</comment>
<dbReference type="GO" id="GO:0032259">
    <property type="term" value="P:methylation"/>
    <property type="evidence" value="ECO:0007669"/>
    <property type="project" value="UniProtKB-KW"/>
</dbReference>
<dbReference type="GO" id="GO:0003677">
    <property type="term" value="F:DNA binding"/>
    <property type="evidence" value="ECO:0007669"/>
    <property type="project" value="InterPro"/>
</dbReference>
<dbReference type="OrthoDB" id="9773060at2"/>
<accession>A0A7K3TCH4</accession>
<dbReference type="SUPFAM" id="SSF53335">
    <property type="entry name" value="S-adenosyl-L-methionine-dependent methyltransferases"/>
    <property type="match status" value="1"/>
</dbReference>
<evidence type="ECO:0000256" key="2">
    <source>
        <dbReference type="ARBA" id="ARBA00022603"/>
    </source>
</evidence>
<dbReference type="Gene3D" id="3.40.50.150">
    <property type="entry name" value="Vaccinia Virus protein VP39"/>
    <property type="match status" value="1"/>
</dbReference>
<dbReference type="InterPro" id="IPR029063">
    <property type="entry name" value="SAM-dependent_MTases_sf"/>
</dbReference>
<organism evidence="6 7">
    <name type="scientific">Bifidobacterium ramosum</name>
    <dbReference type="NCBI Taxonomy" id="1798158"/>
    <lineage>
        <taxon>Bacteria</taxon>
        <taxon>Bacillati</taxon>
        <taxon>Actinomycetota</taxon>
        <taxon>Actinomycetes</taxon>
        <taxon>Bifidobacteriales</taxon>
        <taxon>Bifidobacteriaceae</taxon>
        <taxon>Bifidobacterium</taxon>
    </lineage>
</organism>
<evidence type="ECO:0000313" key="6">
    <source>
        <dbReference type="EMBL" id="NEG71840.1"/>
    </source>
</evidence>
<dbReference type="InterPro" id="IPR002295">
    <property type="entry name" value="N4/N6-MTase_EcoPI_Mod-like"/>
</dbReference>
<dbReference type="EMBL" id="WHZX01000004">
    <property type="protein sequence ID" value="NEG71840.1"/>
    <property type="molecule type" value="Genomic_DNA"/>
</dbReference>
<name>A0A7K3TCH4_9BIFI</name>
<evidence type="ECO:0000256" key="3">
    <source>
        <dbReference type="ARBA" id="ARBA00022679"/>
    </source>
</evidence>
<dbReference type="PIRSF" id="PIRSF015855">
    <property type="entry name" value="TypeIII_Mtase_mKpnI"/>
    <property type="match status" value="1"/>
</dbReference>
<gene>
    <name evidence="6" type="ORF">GFD24_06375</name>
</gene>
<reference evidence="6 7" key="1">
    <citation type="submission" date="2019-10" db="EMBL/GenBank/DDBJ databases">
        <title>Bifidobacterium from non-human primates.</title>
        <authorList>
            <person name="Modesto M."/>
        </authorList>
    </citation>
    <scope>NUCLEOTIDE SEQUENCE [LARGE SCALE GENOMIC DNA]</scope>
    <source>
        <strain evidence="6 7">TREM</strain>
    </source>
</reference>